<dbReference type="Gene3D" id="1.10.3720.10">
    <property type="entry name" value="MetI-like"/>
    <property type="match status" value="1"/>
</dbReference>
<dbReference type="EMBL" id="JTDK01000006">
    <property type="protein sequence ID" value="KHK99045.1"/>
    <property type="molecule type" value="Genomic_DNA"/>
</dbReference>
<keyword evidence="4 7" id="KW-0812">Transmembrane</keyword>
<accession>A0A0B2A7G9</accession>
<dbReference type="InterPro" id="IPR000515">
    <property type="entry name" value="MetI-like"/>
</dbReference>
<evidence type="ECO:0000313" key="9">
    <source>
        <dbReference type="EMBL" id="KHK99045.1"/>
    </source>
</evidence>
<evidence type="ECO:0000256" key="5">
    <source>
        <dbReference type="ARBA" id="ARBA00022989"/>
    </source>
</evidence>
<keyword evidence="3" id="KW-1003">Cell membrane</keyword>
<feature type="transmembrane region" description="Helical" evidence="7">
    <location>
        <begin position="12"/>
        <end position="30"/>
    </location>
</feature>
<dbReference type="InterPro" id="IPR045621">
    <property type="entry name" value="BPD_transp_1_N"/>
</dbReference>
<dbReference type="PANTHER" id="PTHR43163:SF3">
    <property type="entry name" value="PEPTIDE ABC TRANSPORTER PERMEASE PROTEIN"/>
    <property type="match status" value="1"/>
</dbReference>
<dbReference type="InterPro" id="IPR035906">
    <property type="entry name" value="MetI-like_sf"/>
</dbReference>
<dbReference type="STRING" id="1348253.LK09_07925"/>
<keyword evidence="6 7" id="KW-0472">Membrane</keyword>
<dbReference type="GO" id="GO:0005886">
    <property type="term" value="C:plasma membrane"/>
    <property type="evidence" value="ECO:0007669"/>
    <property type="project" value="UniProtKB-SubCell"/>
</dbReference>
<dbReference type="PROSITE" id="PS50928">
    <property type="entry name" value="ABC_TM1"/>
    <property type="match status" value="1"/>
</dbReference>
<evidence type="ECO:0000313" key="10">
    <source>
        <dbReference type="Proteomes" id="UP000031030"/>
    </source>
</evidence>
<sequence length="314" mass="33362">MIRIIALRLVRLVITMLVCSFVVYGALYLAPGGAMGAITGGRILSKADQAEIVRIYHLNEPFLQRYFAWLQGLFTGDFGISLVSREPVVALIEPRLVTTAMLVGYSGMLIIVLGVGIGLFAALRGGASDRISVMAMSGLAAVPAFLASSILLFVFAVSLGWFPSFGAGGGFVDRLYHLTLPAVALALASIGYVGRISRASFNEEKNRDHVQTAVSRGLPRRSVIGSHILRNSLVPIATSVGITIAGLIAGSVVVEQVFAVNGLGSLLIKAVDEKDFAVVQIVTLVLVAGFVIVNTIVDLLYPLLDPRIRKAATR</sequence>
<name>A0A0B2A7G9_9MICO</name>
<dbReference type="GO" id="GO:0055085">
    <property type="term" value="P:transmembrane transport"/>
    <property type="evidence" value="ECO:0007669"/>
    <property type="project" value="InterPro"/>
</dbReference>
<evidence type="ECO:0000256" key="2">
    <source>
        <dbReference type="ARBA" id="ARBA00022448"/>
    </source>
</evidence>
<dbReference type="PANTHER" id="PTHR43163">
    <property type="entry name" value="DIPEPTIDE TRANSPORT SYSTEM PERMEASE PROTEIN DPPB-RELATED"/>
    <property type="match status" value="1"/>
</dbReference>
<feature type="transmembrane region" description="Helical" evidence="7">
    <location>
        <begin position="278"/>
        <end position="304"/>
    </location>
</feature>
<evidence type="ECO:0000256" key="7">
    <source>
        <dbReference type="RuleBase" id="RU363032"/>
    </source>
</evidence>
<reference evidence="9 10" key="1">
    <citation type="submission" date="2014-11" db="EMBL/GenBank/DDBJ databases">
        <title>Genome sequence of Microbacterium mangrovi MUSC 115(T).</title>
        <authorList>
            <person name="Lee L.-H."/>
        </authorList>
    </citation>
    <scope>NUCLEOTIDE SEQUENCE [LARGE SCALE GENOMIC DNA]</scope>
    <source>
        <strain evidence="9 10">MUSC 115</strain>
    </source>
</reference>
<organism evidence="9 10">
    <name type="scientific">Microbacterium mangrovi</name>
    <dbReference type="NCBI Taxonomy" id="1348253"/>
    <lineage>
        <taxon>Bacteria</taxon>
        <taxon>Bacillati</taxon>
        <taxon>Actinomycetota</taxon>
        <taxon>Actinomycetes</taxon>
        <taxon>Micrococcales</taxon>
        <taxon>Microbacteriaceae</taxon>
        <taxon>Microbacterium</taxon>
    </lineage>
</organism>
<dbReference type="AlphaFoldDB" id="A0A0B2A7G9"/>
<feature type="domain" description="ABC transmembrane type-1" evidence="8">
    <location>
        <begin position="96"/>
        <end position="297"/>
    </location>
</feature>
<dbReference type="Pfam" id="PF00528">
    <property type="entry name" value="BPD_transp_1"/>
    <property type="match status" value="1"/>
</dbReference>
<evidence type="ECO:0000256" key="4">
    <source>
        <dbReference type="ARBA" id="ARBA00022692"/>
    </source>
</evidence>
<dbReference type="Pfam" id="PF19300">
    <property type="entry name" value="BPD_transp_1_N"/>
    <property type="match status" value="1"/>
</dbReference>
<evidence type="ECO:0000259" key="8">
    <source>
        <dbReference type="PROSITE" id="PS50928"/>
    </source>
</evidence>
<evidence type="ECO:0000256" key="3">
    <source>
        <dbReference type="ARBA" id="ARBA00022475"/>
    </source>
</evidence>
<protein>
    <submittedName>
        <fullName evidence="9">ABC transporter permease</fullName>
    </submittedName>
</protein>
<keyword evidence="10" id="KW-1185">Reference proteome</keyword>
<comment type="similarity">
    <text evidence="7">Belongs to the binding-protein-dependent transport system permease family.</text>
</comment>
<keyword evidence="5 7" id="KW-1133">Transmembrane helix</keyword>
<comment type="subcellular location">
    <subcellularLocation>
        <location evidence="1 7">Cell membrane</location>
        <topology evidence="1 7">Multi-pass membrane protein</topology>
    </subcellularLocation>
</comment>
<evidence type="ECO:0000256" key="6">
    <source>
        <dbReference type="ARBA" id="ARBA00023136"/>
    </source>
</evidence>
<proteinExistence type="inferred from homology"/>
<dbReference type="CDD" id="cd06261">
    <property type="entry name" value="TM_PBP2"/>
    <property type="match status" value="1"/>
</dbReference>
<dbReference type="SUPFAM" id="SSF161098">
    <property type="entry name" value="MetI-like"/>
    <property type="match status" value="1"/>
</dbReference>
<feature type="transmembrane region" description="Helical" evidence="7">
    <location>
        <begin position="135"/>
        <end position="162"/>
    </location>
</feature>
<dbReference type="Proteomes" id="UP000031030">
    <property type="component" value="Unassembled WGS sequence"/>
</dbReference>
<keyword evidence="2 7" id="KW-0813">Transport</keyword>
<comment type="caution">
    <text evidence="9">The sequence shown here is derived from an EMBL/GenBank/DDBJ whole genome shotgun (WGS) entry which is preliminary data.</text>
</comment>
<feature type="transmembrane region" description="Helical" evidence="7">
    <location>
        <begin position="102"/>
        <end position="123"/>
    </location>
</feature>
<gene>
    <name evidence="9" type="ORF">LK09_07925</name>
</gene>
<evidence type="ECO:0000256" key="1">
    <source>
        <dbReference type="ARBA" id="ARBA00004651"/>
    </source>
</evidence>
<feature type="transmembrane region" description="Helical" evidence="7">
    <location>
        <begin position="174"/>
        <end position="193"/>
    </location>
</feature>
<feature type="transmembrane region" description="Helical" evidence="7">
    <location>
        <begin position="233"/>
        <end position="258"/>
    </location>
</feature>